<dbReference type="Proteomes" id="UP000078541">
    <property type="component" value="Unassembled WGS sequence"/>
</dbReference>
<evidence type="ECO:0000259" key="13">
    <source>
        <dbReference type="PROSITE" id="PS50011"/>
    </source>
</evidence>
<keyword evidence="14" id="KW-0132">Cell division</keyword>
<reference evidence="14 15" key="1">
    <citation type="submission" date="2016-03" db="EMBL/GenBank/DDBJ databases">
        <title>Trachymyrmex septentrionalis WGS genome.</title>
        <authorList>
            <person name="Nygaard S."/>
            <person name="Hu H."/>
            <person name="Boomsma J."/>
            <person name="Zhang G."/>
        </authorList>
    </citation>
    <scope>NUCLEOTIDE SEQUENCE [LARGE SCALE GENOMIC DNA]</scope>
    <source>
        <strain evidence="14">Tsep2-gDNA-1</strain>
        <tissue evidence="14">Whole body</tissue>
    </source>
</reference>
<dbReference type="FunFam" id="1.10.510.10:FF:000624">
    <property type="entry name" value="Mitogen-activated protein kinase"/>
    <property type="match status" value="1"/>
</dbReference>
<dbReference type="GO" id="GO:0005524">
    <property type="term" value="F:ATP binding"/>
    <property type="evidence" value="ECO:0007669"/>
    <property type="project" value="UniProtKB-UniRule"/>
</dbReference>
<dbReference type="GO" id="GO:0010389">
    <property type="term" value="P:regulation of G2/M transition of mitotic cell cycle"/>
    <property type="evidence" value="ECO:0007669"/>
    <property type="project" value="TreeGrafter"/>
</dbReference>
<keyword evidence="7 10" id="KW-0067">ATP-binding</keyword>
<dbReference type="FunFam" id="3.30.200.20:FF:000124">
    <property type="entry name" value="Cyclin-dependent kinase 4"/>
    <property type="match status" value="1"/>
</dbReference>
<dbReference type="GO" id="GO:0007165">
    <property type="term" value="P:signal transduction"/>
    <property type="evidence" value="ECO:0007669"/>
    <property type="project" value="TreeGrafter"/>
</dbReference>
<comment type="catalytic activity">
    <reaction evidence="9">
        <text>L-seryl-[protein] + ATP = O-phospho-L-seryl-[protein] + ADP + H(+)</text>
        <dbReference type="Rhea" id="RHEA:17989"/>
        <dbReference type="Rhea" id="RHEA-COMP:9863"/>
        <dbReference type="Rhea" id="RHEA-COMP:11604"/>
        <dbReference type="ChEBI" id="CHEBI:15378"/>
        <dbReference type="ChEBI" id="CHEBI:29999"/>
        <dbReference type="ChEBI" id="CHEBI:30616"/>
        <dbReference type="ChEBI" id="CHEBI:83421"/>
        <dbReference type="ChEBI" id="CHEBI:456216"/>
        <dbReference type="EC" id="2.7.11.22"/>
    </reaction>
</comment>
<feature type="region of interest" description="Disordered" evidence="11">
    <location>
        <begin position="47"/>
        <end position="202"/>
    </location>
</feature>
<dbReference type="GO" id="GO:0005737">
    <property type="term" value="C:cytoplasm"/>
    <property type="evidence" value="ECO:0007669"/>
    <property type="project" value="TreeGrafter"/>
</dbReference>
<evidence type="ECO:0000256" key="3">
    <source>
        <dbReference type="ARBA" id="ARBA00022527"/>
    </source>
</evidence>
<feature type="compositionally biased region" description="Polar residues" evidence="11">
    <location>
        <begin position="85"/>
        <end position="94"/>
    </location>
</feature>
<evidence type="ECO:0000256" key="7">
    <source>
        <dbReference type="ARBA" id="ARBA00022840"/>
    </source>
</evidence>
<keyword evidence="12" id="KW-0812">Transmembrane</keyword>
<keyword evidence="15" id="KW-1185">Reference proteome</keyword>
<dbReference type="GO" id="GO:0004693">
    <property type="term" value="F:cyclin-dependent protein serine/threonine kinase activity"/>
    <property type="evidence" value="ECO:0007669"/>
    <property type="project" value="UniProtKB-EC"/>
</dbReference>
<accession>A0A195F8R9</accession>
<dbReference type="PANTHER" id="PTHR24056:SF472">
    <property type="entry name" value="CYCLIN-DEPENDENT KINASE 4, ISOFORM A"/>
    <property type="match status" value="1"/>
</dbReference>
<dbReference type="InterPro" id="IPR017441">
    <property type="entry name" value="Protein_kinase_ATP_BS"/>
</dbReference>
<feature type="domain" description="Protein kinase" evidence="13">
    <location>
        <begin position="244"/>
        <end position="547"/>
    </location>
</feature>
<dbReference type="EC" id="2.7.11.22" evidence="2"/>
<evidence type="ECO:0000256" key="2">
    <source>
        <dbReference type="ARBA" id="ARBA00012425"/>
    </source>
</evidence>
<evidence type="ECO:0000256" key="1">
    <source>
        <dbReference type="ARBA" id="ARBA00006485"/>
    </source>
</evidence>
<dbReference type="GO" id="GO:0051301">
    <property type="term" value="P:cell division"/>
    <property type="evidence" value="ECO:0007669"/>
    <property type="project" value="UniProtKB-KW"/>
</dbReference>
<dbReference type="AlphaFoldDB" id="A0A195F8R9"/>
<evidence type="ECO:0000256" key="10">
    <source>
        <dbReference type="PROSITE-ProRule" id="PRU10141"/>
    </source>
</evidence>
<feature type="compositionally biased region" description="Polar residues" evidence="11">
    <location>
        <begin position="147"/>
        <end position="162"/>
    </location>
</feature>
<dbReference type="GO" id="GO:0030332">
    <property type="term" value="F:cyclin binding"/>
    <property type="evidence" value="ECO:0007669"/>
    <property type="project" value="TreeGrafter"/>
</dbReference>
<evidence type="ECO:0000256" key="12">
    <source>
        <dbReference type="SAM" id="Phobius"/>
    </source>
</evidence>
<dbReference type="InterPro" id="IPR000719">
    <property type="entry name" value="Prot_kinase_dom"/>
</dbReference>
<dbReference type="Pfam" id="PF00069">
    <property type="entry name" value="Pkinase"/>
    <property type="match status" value="1"/>
</dbReference>
<dbReference type="GO" id="GO:0000082">
    <property type="term" value="P:G1/S transition of mitotic cell cycle"/>
    <property type="evidence" value="ECO:0007669"/>
    <property type="project" value="TreeGrafter"/>
</dbReference>
<feature type="compositionally biased region" description="Polar residues" evidence="11">
    <location>
        <begin position="108"/>
        <end position="133"/>
    </location>
</feature>
<feature type="compositionally biased region" description="Low complexity" evidence="11">
    <location>
        <begin position="163"/>
        <end position="176"/>
    </location>
</feature>
<dbReference type="GO" id="GO:0005634">
    <property type="term" value="C:nucleus"/>
    <property type="evidence" value="ECO:0007669"/>
    <property type="project" value="TreeGrafter"/>
</dbReference>
<dbReference type="EMBL" id="KQ981744">
    <property type="protein sequence ID" value="KYN36444.1"/>
    <property type="molecule type" value="Genomic_DNA"/>
</dbReference>
<evidence type="ECO:0000256" key="6">
    <source>
        <dbReference type="ARBA" id="ARBA00022777"/>
    </source>
</evidence>
<keyword evidence="12" id="KW-1133">Transmembrane helix</keyword>
<feature type="compositionally biased region" description="Basic and acidic residues" evidence="11">
    <location>
        <begin position="66"/>
        <end position="84"/>
    </location>
</feature>
<evidence type="ECO:0000256" key="4">
    <source>
        <dbReference type="ARBA" id="ARBA00022679"/>
    </source>
</evidence>
<evidence type="ECO:0000313" key="15">
    <source>
        <dbReference type="Proteomes" id="UP000078541"/>
    </source>
</evidence>
<organism evidence="14 15">
    <name type="scientific">Trachymyrmex septentrionalis</name>
    <dbReference type="NCBI Taxonomy" id="34720"/>
    <lineage>
        <taxon>Eukaryota</taxon>
        <taxon>Metazoa</taxon>
        <taxon>Ecdysozoa</taxon>
        <taxon>Arthropoda</taxon>
        <taxon>Hexapoda</taxon>
        <taxon>Insecta</taxon>
        <taxon>Pterygota</taxon>
        <taxon>Neoptera</taxon>
        <taxon>Endopterygota</taxon>
        <taxon>Hymenoptera</taxon>
        <taxon>Apocrita</taxon>
        <taxon>Aculeata</taxon>
        <taxon>Formicoidea</taxon>
        <taxon>Formicidae</taxon>
        <taxon>Myrmicinae</taxon>
        <taxon>Trachymyrmex</taxon>
    </lineage>
</organism>
<dbReference type="STRING" id="34720.A0A195F8R9"/>
<dbReference type="SUPFAM" id="SSF56112">
    <property type="entry name" value="Protein kinase-like (PK-like)"/>
    <property type="match status" value="1"/>
</dbReference>
<comment type="similarity">
    <text evidence="1">Belongs to the protein kinase superfamily. CMGC Ser/Thr protein kinase family. CDC2/CDKX subfamily.</text>
</comment>
<protein>
    <recommendedName>
        <fullName evidence="2">cyclin-dependent kinase</fullName>
        <ecNumber evidence="2">2.7.11.22</ecNumber>
    </recommendedName>
</protein>
<keyword evidence="6 14" id="KW-0418">Kinase</keyword>
<evidence type="ECO:0000256" key="9">
    <source>
        <dbReference type="ARBA" id="ARBA00048367"/>
    </source>
</evidence>
<dbReference type="PROSITE" id="PS00107">
    <property type="entry name" value="PROTEIN_KINASE_ATP"/>
    <property type="match status" value="1"/>
</dbReference>
<comment type="catalytic activity">
    <reaction evidence="8">
        <text>L-threonyl-[protein] + ATP = O-phospho-L-threonyl-[protein] + ADP + H(+)</text>
        <dbReference type="Rhea" id="RHEA:46608"/>
        <dbReference type="Rhea" id="RHEA-COMP:11060"/>
        <dbReference type="Rhea" id="RHEA-COMP:11605"/>
        <dbReference type="ChEBI" id="CHEBI:15378"/>
        <dbReference type="ChEBI" id="CHEBI:30013"/>
        <dbReference type="ChEBI" id="CHEBI:30616"/>
        <dbReference type="ChEBI" id="CHEBI:61977"/>
        <dbReference type="ChEBI" id="CHEBI:456216"/>
        <dbReference type="EC" id="2.7.11.22"/>
    </reaction>
</comment>
<feature type="binding site" evidence="10">
    <location>
        <position position="273"/>
    </location>
    <ligand>
        <name>ATP</name>
        <dbReference type="ChEBI" id="CHEBI:30616"/>
    </ligand>
</feature>
<keyword evidence="5 10" id="KW-0547">Nucleotide-binding</keyword>
<dbReference type="PANTHER" id="PTHR24056">
    <property type="entry name" value="CELL DIVISION PROTEIN KINASE"/>
    <property type="match status" value="1"/>
</dbReference>
<sequence length="553" mass="62226">MLRFSRFLFQEITVLSYFLTLLFLSIIRTHFISGRSRDVVMAGRLRRSSTELEPDLSTPTASKRSKQSETSDSSEEKYLTKVESTETSDTSEIPAQTEIVSEGDKQLSDVTEQATTSKQSVLISETSDTSEIPAQTEIVSEGDKQLSDITEQTTTSKQSVLISETSSESTKQSSQTDPDLPRQKSDIPPTSTEAIPSTSREEQLTTLKSVVMKYSDQDELSAPSGRRSEETTIQRFSLRERASFENLSVIGNGAYGTVYKATDKNSGQTVALKRVRIPLTDDGLPSSTVREIAALKSLEQYEHPHIVRLLDVCQGGNYLDVSSGDGTFERPEHDITFWLVFEHVERDLASYIANYRNTSPRSSIPPYLVRQMLKEIFCGVEFLHSHRIIHRDLKPQNLLVTREGRIKIADFGLAKTYGFEMRLTSVVVTQWYRAPEVLLGCSYATPVDVWSVGCILAELCKLEPLFPGTSEGDQLDRIFQVLGTPSQEEWPENVSLNWNAFPYRHPRPLSLIIPDLNEDGLDLIKNMLMFDPHSRITAAQAVRHRYFSEEGVQ</sequence>
<evidence type="ECO:0000256" key="5">
    <source>
        <dbReference type="ARBA" id="ARBA00022741"/>
    </source>
</evidence>
<dbReference type="InterPro" id="IPR011009">
    <property type="entry name" value="Kinase-like_dom_sf"/>
</dbReference>
<dbReference type="PROSITE" id="PS00108">
    <property type="entry name" value="PROTEIN_KINASE_ST"/>
    <property type="match status" value="1"/>
</dbReference>
<dbReference type="GO" id="GO:0010468">
    <property type="term" value="P:regulation of gene expression"/>
    <property type="evidence" value="ECO:0007669"/>
    <property type="project" value="TreeGrafter"/>
</dbReference>
<evidence type="ECO:0000256" key="11">
    <source>
        <dbReference type="SAM" id="MobiDB-lite"/>
    </source>
</evidence>
<keyword evidence="3" id="KW-0723">Serine/threonine-protein kinase</keyword>
<proteinExistence type="inferred from homology"/>
<evidence type="ECO:0000256" key="8">
    <source>
        <dbReference type="ARBA" id="ARBA00047811"/>
    </source>
</evidence>
<keyword evidence="12" id="KW-0472">Membrane</keyword>
<feature type="compositionally biased region" description="Polar residues" evidence="11">
    <location>
        <begin position="188"/>
        <end position="202"/>
    </location>
</feature>
<keyword evidence="14" id="KW-0131">Cell cycle</keyword>
<dbReference type="SMART" id="SM00220">
    <property type="entry name" value="S_TKc"/>
    <property type="match status" value="1"/>
</dbReference>
<dbReference type="PROSITE" id="PS50011">
    <property type="entry name" value="PROTEIN_KINASE_DOM"/>
    <property type="match status" value="1"/>
</dbReference>
<keyword evidence="4" id="KW-0808">Transferase</keyword>
<evidence type="ECO:0000313" key="14">
    <source>
        <dbReference type="EMBL" id="KYN36444.1"/>
    </source>
</evidence>
<dbReference type="InterPro" id="IPR050108">
    <property type="entry name" value="CDK"/>
</dbReference>
<dbReference type="Gene3D" id="3.30.200.20">
    <property type="entry name" value="Phosphorylase Kinase, domain 1"/>
    <property type="match status" value="1"/>
</dbReference>
<dbReference type="Gene3D" id="1.10.510.10">
    <property type="entry name" value="Transferase(Phosphotransferase) domain 1"/>
    <property type="match status" value="1"/>
</dbReference>
<feature type="transmembrane region" description="Helical" evidence="12">
    <location>
        <begin position="7"/>
        <end position="27"/>
    </location>
</feature>
<name>A0A195F8R9_9HYME</name>
<dbReference type="GO" id="GO:0000307">
    <property type="term" value="C:cyclin-dependent protein kinase holoenzyme complex"/>
    <property type="evidence" value="ECO:0007669"/>
    <property type="project" value="TreeGrafter"/>
</dbReference>
<gene>
    <name evidence="14" type="ORF">ALC56_09405</name>
</gene>
<dbReference type="InterPro" id="IPR008271">
    <property type="entry name" value="Ser/Thr_kinase_AS"/>
</dbReference>